<dbReference type="Proteomes" id="UP000637578">
    <property type="component" value="Unassembled WGS sequence"/>
</dbReference>
<protein>
    <submittedName>
        <fullName evidence="2">MerR family transcriptional regulator</fullName>
    </submittedName>
</protein>
<name>A0A8J3CCS8_9PSEU</name>
<comment type="caution">
    <text evidence="2">The sequence shown here is derived from an EMBL/GenBank/DDBJ whole genome shotgun (WGS) entry which is preliminary data.</text>
</comment>
<feature type="domain" description="Helix-turn-helix" evidence="1">
    <location>
        <begin position="5"/>
        <end position="50"/>
    </location>
</feature>
<evidence type="ECO:0000313" key="2">
    <source>
        <dbReference type="EMBL" id="GGM48635.1"/>
    </source>
</evidence>
<dbReference type="AlphaFoldDB" id="A0A8J3CCS8"/>
<reference evidence="2" key="1">
    <citation type="journal article" date="2014" name="Int. J. Syst. Evol. Microbiol.">
        <title>Complete genome sequence of Corynebacterium casei LMG S-19264T (=DSM 44701T), isolated from a smear-ripened cheese.</title>
        <authorList>
            <consortium name="US DOE Joint Genome Institute (JGI-PGF)"/>
            <person name="Walter F."/>
            <person name="Albersmeier A."/>
            <person name="Kalinowski J."/>
            <person name="Ruckert C."/>
        </authorList>
    </citation>
    <scope>NUCLEOTIDE SEQUENCE</scope>
    <source>
        <strain evidence="2">CGMCC 4.5737</strain>
    </source>
</reference>
<sequence>MMQQWYSVEQVADLLGLHVKTVRGYVRDGRLAAVRVGKQYRISREDLAEFTGGQPEPVARTRHVEVSSFVQIDAISRESMTRLTTMVMGSLRGEPDGEPLRVQTIYDEERASLKVIVIGGTTRTAELLRLIDAIVGQV</sequence>
<accession>A0A8J3CCS8</accession>
<evidence type="ECO:0000313" key="3">
    <source>
        <dbReference type="Proteomes" id="UP000637578"/>
    </source>
</evidence>
<dbReference type="SUPFAM" id="SSF46955">
    <property type="entry name" value="Putative DNA-binding domain"/>
    <property type="match status" value="1"/>
</dbReference>
<dbReference type="NCBIfam" id="TIGR01764">
    <property type="entry name" value="excise"/>
    <property type="match status" value="1"/>
</dbReference>
<reference evidence="2" key="2">
    <citation type="submission" date="2020-09" db="EMBL/GenBank/DDBJ databases">
        <authorList>
            <person name="Sun Q."/>
            <person name="Zhou Y."/>
        </authorList>
    </citation>
    <scope>NUCLEOTIDE SEQUENCE</scope>
    <source>
        <strain evidence="2">CGMCC 4.5737</strain>
    </source>
</reference>
<dbReference type="RefSeq" id="WP_189056152.1">
    <property type="nucleotide sequence ID" value="NZ_BMMK01000007.1"/>
</dbReference>
<dbReference type="EMBL" id="BMMK01000007">
    <property type="protein sequence ID" value="GGM48635.1"/>
    <property type="molecule type" value="Genomic_DNA"/>
</dbReference>
<proteinExistence type="predicted"/>
<gene>
    <name evidence="2" type="ORF">GCM10012275_19450</name>
</gene>
<evidence type="ECO:0000259" key="1">
    <source>
        <dbReference type="Pfam" id="PF12728"/>
    </source>
</evidence>
<keyword evidence="3" id="KW-1185">Reference proteome</keyword>
<organism evidence="2 3">
    <name type="scientific">Longimycelium tulufanense</name>
    <dbReference type="NCBI Taxonomy" id="907463"/>
    <lineage>
        <taxon>Bacteria</taxon>
        <taxon>Bacillati</taxon>
        <taxon>Actinomycetota</taxon>
        <taxon>Actinomycetes</taxon>
        <taxon>Pseudonocardiales</taxon>
        <taxon>Pseudonocardiaceae</taxon>
        <taxon>Longimycelium</taxon>
    </lineage>
</organism>
<dbReference type="GO" id="GO:0003677">
    <property type="term" value="F:DNA binding"/>
    <property type="evidence" value="ECO:0007669"/>
    <property type="project" value="InterPro"/>
</dbReference>
<dbReference type="InterPro" id="IPR010093">
    <property type="entry name" value="SinI_DNA-bd"/>
</dbReference>
<dbReference type="Pfam" id="PF12728">
    <property type="entry name" value="HTH_17"/>
    <property type="match status" value="1"/>
</dbReference>
<dbReference type="InterPro" id="IPR041657">
    <property type="entry name" value="HTH_17"/>
</dbReference>
<dbReference type="InterPro" id="IPR009061">
    <property type="entry name" value="DNA-bd_dom_put_sf"/>
</dbReference>